<evidence type="ECO:0000313" key="1">
    <source>
        <dbReference type="EMBL" id="GBO35389.1"/>
    </source>
</evidence>
<protein>
    <submittedName>
        <fullName evidence="1">Uncharacterized protein</fullName>
    </submittedName>
</protein>
<dbReference type="AlphaFoldDB" id="A0A4Y2WDS5"/>
<proteinExistence type="predicted"/>
<evidence type="ECO:0000313" key="2">
    <source>
        <dbReference type="Proteomes" id="UP000499080"/>
    </source>
</evidence>
<comment type="caution">
    <text evidence="1">The sequence shown here is derived from an EMBL/GenBank/DDBJ whole genome shotgun (WGS) entry which is preliminary data.</text>
</comment>
<organism evidence="1 2">
    <name type="scientific">Araneus ventricosus</name>
    <name type="common">Orbweaver spider</name>
    <name type="synonym">Epeira ventricosa</name>
    <dbReference type="NCBI Taxonomy" id="182803"/>
    <lineage>
        <taxon>Eukaryota</taxon>
        <taxon>Metazoa</taxon>
        <taxon>Ecdysozoa</taxon>
        <taxon>Arthropoda</taxon>
        <taxon>Chelicerata</taxon>
        <taxon>Arachnida</taxon>
        <taxon>Araneae</taxon>
        <taxon>Araneomorphae</taxon>
        <taxon>Entelegynae</taxon>
        <taxon>Araneoidea</taxon>
        <taxon>Araneidae</taxon>
        <taxon>Araneus</taxon>
    </lineage>
</organism>
<name>A0A4Y2WDS5_ARAVE</name>
<dbReference type="EMBL" id="BGPR01059370">
    <property type="protein sequence ID" value="GBO35389.1"/>
    <property type="molecule type" value="Genomic_DNA"/>
</dbReference>
<keyword evidence="2" id="KW-1185">Reference proteome</keyword>
<gene>
    <name evidence="1" type="ORF">AVEN_76432_1</name>
</gene>
<reference evidence="1 2" key="1">
    <citation type="journal article" date="2019" name="Sci. Rep.">
        <title>Orb-weaving spider Araneus ventricosus genome elucidates the spidroin gene catalogue.</title>
        <authorList>
            <person name="Kono N."/>
            <person name="Nakamura H."/>
            <person name="Ohtoshi R."/>
            <person name="Moran D.A.P."/>
            <person name="Shinohara A."/>
            <person name="Yoshida Y."/>
            <person name="Fujiwara M."/>
            <person name="Mori M."/>
            <person name="Tomita M."/>
            <person name="Arakawa K."/>
        </authorList>
    </citation>
    <scope>NUCLEOTIDE SEQUENCE [LARGE SCALE GENOMIC DNA]</scope>
</reference>
<accession>A0A4Y2WDS5</accession>
<sequence>MTCIHHHKHPTVASLMNNPPADSELITIKKKVTGSSLLMIKKILEEAASSSLCPLRAHLLRLTHVLAVHGDSVRGKMGILGFLYVPFGPRCPCKSGGRSEPALSIGWWYVPLGTGSYCCRVRACSICRSISRYHSPRCFAKCQKFDIPWMSVVGKKLAAATQKSDTIVNLHIYSKCSNCKAEHPSYYRKCPRSSWTTNYLTCWLCVWRPTRRVVHFVPGINRLASQSPGWSAQGDQARAGSLGLALWWSLSLGDS</sequence>
<dbReference type="Proteomes" id="UP000499080">
    <property type="component" value="Unassembled WGS sequence"/>
</dbReference>